<dbReference type="InterPro" id="IPR002898">
    <property type="entry name" value="MotA_ExbB_proton_chnl"/>
</dbReference>
<evidence type="ECO:0000256" key="8">
    <source>
        <dbReference type="SAM" id="Phobius"/>
    </source>
</evidence>
<organism evidence="10 11">
    <name type="scientific">Texcoconibacillus texcoconensis</name>
    <dbReference type="NCBI Taxonomy" id="1095777"/>
    <lineage>
        <taxon>Bacteria</taxon>
        <taxon>Bacillati</taxon>
        <taxon>Bacillota</taxon>
        <taxon>Bacilli</taxon>
        <taxon>Bacillales</taxon>
        <taxon>Bacillaceae</taxon>
        <taxon>Texcoconibacillus</taxon>
    </lineage>
</organism>
<reference evidence="10 11" key="1">
    <citation type="submission" date="2020-08" db="EMBL/GenBank/DDBJ databases">
        <title>Genomic Encyclopedia of Type Strains, Phase IV (KMG-IV): sequencing the most valuable type-strain genomes for metagenomic binning, comparative biology and taxonomic classification.</title>
        <authorList>
            <person name="Goeker M."/>
        </authorList>
    </citation>
    <scope>NUCLEOTIDE SEQUENCE [LARGE SCALE GENOMIC DNA]</scope>
    <source>
        <strain evidence="10 11">DSM 24696</strain>
    </source>
</reference>
<protein>
    <submittedName>
        <fullName evidence="10">Chromosome segregation ATPase</fullName>
    </submittedName>
</protein>
<comment type="subcellular location">
    <subcellularLocation>
        <location evidence="1">Cell membrane</location>
        <topology evidence="1">Multi-pass membrane protein</topology>
    </subcellularLocation>
    <subcellularLocation>
        <location evidence="6">Membrane</location>
        <topology evidence="6">Multi-pass membrane protein</topology>
    </subcellularLocation>
</comment>
<dbReference type="Pfam" id="PF01618">
    <property type="entry name" value="MotA_ExbB"/>
    <property type="match status" value="1"/>
</dbReference>
<feature type="transmembrane region" description="Helical" evidence="8">
    <location>
        <begin position="156"/>
        <end position="178"/>
    </location>
</feature>
<evidence type="ECO:0000313" key="11">
    <source>
        <dbReference type="Proteomes" id="UP000551878"/>
    </source>
</evidence>
<evidence type="ECO:0000256" key="1">
    <source>
        <dbReference type="ARBA" id="ARBA00004651"/>
    </source>
</evidence>
<evidence type="ECO:0000256" key="4">
    <source>
        <dbReference type="ARBA" id="ARBA00022989"/>
    </source>
</evidence>
<evidence type="ECO:0000256" key="2">
    <source>
        <dbReference type="ARBA" id="ARBA00022475"/>
    </source>
</evidence>
<dbReference type="RefSeq" id="WP_184664469.1">
    <property type="nucleotide sequence ID" value="NZ_JACHHB010000009.1"/>
</dbReference>
<keyword evidence="11" id="KW-1185">Reference proteome</keyword>
<accession>A0A840QRE9</accession>
<feature type="domain" description="MotA/TolQ/ExbB proton channel" evidence="9">
    <location>
        <begin position="107"/>
        <end position="176"/>
    </location>
</feature>
<feature type="transmembrane region" description="Helical" evidence="8">
    <location>
        <begin position="26"/>
        <end position="46"/>
    </location>
</feature>
<keyword evidence="2" id="KW-1003">Cell membrane</keyword>
<dbReference type="Gene3D" id="1.10.287.1490">
    <property type="match status" value="1"/>
</dbReference>
<dbReference type="GO" id="GO:0005886">
    <property type="term" value="C:plasma membrane"/>
    <property type="evidence" value="ECO:0007669"/>
    <property type="project" value="UniProtKB-SubCell"/>
</dbReference>
<sequence length="609" mass="69837">MVETILQIFMSEQQAQSILANPLIEFIFMVLFVTFGLAIFVHFLLYSRLKRVRHHINVTNSLDIDPLRYFKVEFEEKKKKENVKVDTFVQKKFSSWRIFNVPVINLIKMVQMTVSIFILVGVLGTFIGLATSLGSIDATGDQLVENVASVLGGIDVAFYTSIAGMGLSLIMTVVTRVANAEYLLTDIMLKTESFLEEEEQDPMNRLIDVSETINDSIVQLRETNQQSLQKIEQSFQGFQEYTDGLQKSAEDLAKFNDGLSKNLQDFTILFEDIKAVTEGFDGAVAMLNKNFDQLFFYFKQMDKRNERMANAFENTYKKIEELSSTQMKTLNEFEASVQDWKGYMSSVADRQEAIQVSFENIYNQSDQLVKLMDKNNKQFKGIFGDNLNSQLSAMNDYFRSLKSDFDKLGNSIVHLPSALETLNETQAQYKHLLSDRFDELKQFNQEFHEHLKAHAAESKAFEKQLNDATRSYEQLGVKNQQLLDEMNRTITQMTDSFKQREDQIEASVDVLKDTLSRYVNNLEGTLGEKFDKVSKNIGENVVDMNSVLKKEMKKIGEITEDTQQISARQTQQTINDLQQEFQTLNHQLKTLTEEATAAQSYRVRVGSND</sequence>
<keyword evidence="3 8" id="KW-0812">Transmembrane</keyword>
<keyword evidence="6" id="KW-0653">Protein transport</keyword>
<keyword evidence="7" id="KW-0175">Coiled coil</keyword>
<gene>
    <name evidence="10" type="ORF">HNQ41_002232</name>
</gene>
<keyword evidence="6" id="KW-0813">Transport</keyword>
<proteinExistence type="inferred from homology"/>
<dbReference type="GO" id="GO:0015031">
    <property type="term" value="P:protein transport"/>
    <property type="evidence" value="ECO:0007669"/>
    <property type="project" value="UniProtKB-KW"/>
</dbReference>
<evidence type="ECO:0000256" key="5">
    <source>
        <dbReference type="ARBA" id="ARBA00023136"/>
    </source>
</evidence>
<comment type="caution">
    <text evidence="10">The sequence shown here is derived from an EMBL/GenBank/DDBJ whole genome shotgun (WGS) entry which is preliminary data.</text>
</comment>
<feature type="transmembrane region" description="Helical" evidence="8">
    <location>
        <begin position="114"/>
        <end position="136"/>
    </location>
</feature>
<evidence type="ECO:0000259" key="9">
    <source>
        <dbReference type="Pfam" id="PF01618"/>
    </source>
</evidence>
<keyword evidence="4 8" id="KW-1133">Transmembrane helix</keyword>
<evidence type="ECO:0000256" key="7">
    <source>
        <dbReference type="SAM" id="Coils"/>
    </source>
</evidence>
<evidence type="ECO:0000256" key="6">
    <source>
        <dbReference type="RuleBase" id="RU004057"/>
    </source>
</evidence>
<comment type="similarity">
    <text evidence="6">Belongs to the exbB/tolQ family.</text>
</comment>
<dbReference type="Proteomes" id="UP000551878">
    <property type="component" value="Unassembled WGS sequence"/>
</dbReference>
<feature type="coiled-coil region" evidence="7">
    <location>
        <begin position="567"/>
        <end position="594"/>
    </location>
</feature>
<evidence type="ECO:0000313" key="10">
    <source>
        <dbReference type="EMBL" id="MBB5174042.1"/>
    </source>
</evidence>
<dbReference type="SUPFAM" id="SSF58113">
    <property type="entry name" value="Apolipoprotein A-I"/>
    <property type="match status" value="1"/>
</dbReference>
<dbReference type="EMBL" id="JACHHB010000009">
    <property type="protein sequence ID" value="MBB5174042.1"/>
    <property type="molecule type" value="Genomic_DNA"/>
</dbReference>
<name>A0A840QRE9_9BACI</name>
<evidence type="ECO:0000256" key="3">
    <source>
        <dbReference type="ARBA" id="ARBA00022692"/>
    </source>
</evidence>
<keyword evidence="5 8" id="KW-0472">Membrane</keyword>
<dbReference type="AlphaFoldDB" id="A0A840QRE9"/>